<comment type="caution">
    <text evidence="1">The sequence shown here is derived from an EMBL/GenBank/DDBJ whole genome shotgun (WGS) entry which is preliminary data.</text>
</comment>
<dbReference type="Proteomes" id="UP000663870">
    <property type="component" value="Unassembled WGS sequence"/>
</dbReference>
<keyword evidence="4" id="KW-1185">Reference proteome</keyword>
<evidence type="ECO:0000313" key="2">
    <source>
        <dbReference type="EMBL" id="CAF1490427.1"/>
    </source>
</evidence>
<proteinExistence type="predicted"/>
<organism evidence="1 3">
    <name type="scientific">Rotaria sordida</name>
    <dbReference type="NCBI Taxonomy" id="392033"/>
    <lineage>
        <taxon>Eukaryota</taxon>
        <taxon>Metazoa</taxon>
        <taxon>Spiralia</taxon>
        <taxon>Gnathifera</taxon>
        <taxon>Rotifera</taxon>
        <taxon>Eurotatoria</taxon>
        <taxon>Bdelloidea</taxon>
        <taxon>Philodinida</taxon>
        <taxon>Philodinidae</taxon>
        <taxon>Rotaria</taxon>
    </lineage>
</organism>
<reference evidence="1" key="1">
    <citation type="submission" date="2021-02" db="EMBL/GenBank/DDBJ databases">
        <authorList>
            <person name="Nowell W R."/>
        </authorList>
    </citation>
    <scope>NUCLEOTIDE SEQUENCE</scope>
</reference>
<dbReference type="EMBL" id="CAJNOH010001394">
    <property type="protein sequence ID" value="CAF1212593.1"/>
    <property type="molecule type" value="Genomic_DNA"/>
</dbReference>
<dbReference type="Proteomes" id="UP000663854">
    <property type="component" value="Unassembled WGS sequence"/>
</dbReference>
<dbReference type="EMBL" id="CAJNOL010002341">
    <property type="protein sequence ID" value="CAF1490427.1"/>
    <property type="molecule type" value="Genomic_DNA"/>
</dbReference>
<dbReference type="AlphaFoldDB" id="A0A814X900"/>
<evidence type="ECO:0000313" key="3">
    <source>
        <dbReference type="Proteomes" id="UP000663854"/>
    </source>
</evidence>
<name>A0A814X900_9BILA</name>
<accession>A0A814X900</accession>
<sequence>MKVTSRTSRRYITPTMKDTSRTISSTNVKPCNIPSISHSSPKKILDISRAKLNEALTLKNSIDCFHHDEFQVQSEHNSINSDFSWLHNTKLSLNLDESKSTSCLHENLSESIEMLPSIDIDRDLNKRASLLLNQTLSAYSSDTGHTSNIDNDSTRTTINTRIVEYKINNGEDDILYQWRLRRRLVQASNNEPINFSSKVSNQANISSVRSIIPSKPIEIPTITPSPIVLPSSPITNHESIITPVPIRQYSEASTQTIQDACIQTSLTLSTIPSISNEIDLLPTHDDDDDDDDDQHLSVCHRPPIRSKCEITQILSSPLSIKRHHRTFRPVVLVEHNSLNTIQSSQESTLTQVTSIMINDNNNMIAINEIQDDGEVDDDILNILKQKRNELLIQFREIERCLANMIS</sequence>
<evidence type="ECO:0000313" key="1">
    <source>
        <dbReference type="EMBL" id="CAF1212593.1"/>
    </source>
</evidence>
<evidence type="ECO:0000313" key="4">
    <source>
        <dbReference type="Proteomes" id="UP000663870"/>
    </source>
</evidence>
<protein>
    <submittedName>
        <fullName evidence="1">Uncharacterized protein</fullName>
    </submittedName>
</protein>
<gene>
    <name evidence="2" type="ORF">JXQ802_LOCUS39835</name>
    <name evidence="1" type="ORF">PYM288_LOCUS25456</name>
</gene>